<keyword evidence="2" id="KW-0378">Hydrolase</keyword>
<dbReference type="SUPFAM" id="SSF56219">
    <property type="entry name" value="DNase I-like"/>
    <property type="match status" value="1"/>
</dbReference>
<proteinExistence type="predicted"/>
<protein>
    <submittedName>
        <fullName evidence="2">Endonuclease/exonuclease/phosphatase family protein</fullName>
    </submittedName>
</protein>
<dbReference type="Pfam" id="PF03372">
    <property type="entry name" value="Exo_endo_phos"/>
    <property type="match status" value="1"/>
</dbReference>
<dbReference type="PANTHER" id="PTHR14859">
    <property type="entry name" value="CALCOFLUOR WHITE HYPERSENSITIVE PROTEIN PRECURSOR"/>
    <property type="match status" value="1"/>
</dbReference>
<dbReference type="RefSeq" id="WP_257511131.1">
    <property type="nucleotide sequence ID" value="NZ_JANKHG010000014.1"/>
</dbReference>
<dbReference type="PANTHER" id="PTHR14859:SF1">
    <property type="entry name" value="PGAP2-INTERACTING PROTEIN"/>
    <property type="match status" value="1"/>
</dbReference>
<gene>
    <name evidence="2" type="ORF">NSP04_04500</name>
</gene>
<name>A0ABT1XF45_9BURK</name>
<reference evidence="2" key="1">
    <citation type="submission" date="2022-07" db="EMBL/GenBank/DDBJ databases">
        <authorList>
            <person name="Xamxidin M."/>
        </authorList>
    </citation>
    <scope>NUCLEOTIDE SEQUENCE</scope>
    <source>
        <strain evidence="2">YS8-69</strain>
    </source>
</reference>
<sequence>MRLRIATYNIHKGVMGLRKPSLTIHALRDQIHAMDADLVFLQEVQGRHDKHAGKFEHWPEAGQHDFLAQKPSAIDDLLGHASQQYFTAYGMNAVYSHGHHGNALLSRYEIEWMLNQDVSDHRLEQRGLLHCCVKTPAGPIHAMVAHFGLLYRSRVRQANKLIEHVASHVPENMPLVVAGDFNDWQRRLGPILEQGLTAQEVMPLDKNNRLTRVGSFPSRFPMLGLDRVFTRGFKVQEATVLHGHSWAKLSDHAPYVVDLEFIWP</sequence>
<comment type="caution">
    <text evidence="2">The sequence shown here is derived from an EMBL/GenBank/DDBJ whole genome shotgun (WGS) entry which is preliminary data.</text>
</comment>
<dbReference type="InterPro" id="IPR036691">
    <property type="entry name" value="Endo/exonu/phosph_ase_sf"/>
</dbReference>
<keyword evidence="2" id="KW-0540">Nuclease</keyword>
<evidence type="ECO:0000259" key="1">
    <source>
        <dbReference type="Pfam" id="PF03372"/>
    </source>
</evidence>
<keyword evidence="3" id="KW-1185">Reference proteome</keyword>
<evidence type="ECO:0000313" key="2">
    <source>
        <dbReference type="EMBL" id="MCR2745903.1"/>
    </source>
</evidence>
<evidence type="ECO:0000313" key="3">
    <source>
        <dbReference type="Proteomes" id="UP001165267"/>
    </source>
</evidence>
<organism evidence="2 3">
    <name type="scientific">Limnobacter parvus</name>
    <dbReference type="NCBI Taxonomy" id="2939690"/>
    <lineage>
        <taxon>Bacteria</taxon>
        <taxon>Pseudomonadati</taxon>
        <taxon>Pseudomonadota</taxon>
        <taxon>Betaproteobacteria</taxon>
        <taxon>Burkholderiales</taxon>
        <taxon>Burkholderiaceae</taxon>
        <taxon>Limnobacter</taxon>
    </lineage>
</organism>
<dbReference type="Proteomes" id="UP001165267">
    <property type="component" value="Unassembled WGS sequence"/>
</dbReference>
<keyword evidence="2" id="KW-0255">Endonuclease</keyword>
<dbReference type="InterPro" id="IPR051916">
    <property type="entry name" value="GPI-anchor_lipid_remodeler"/>
</dbReference>
<dbReference type="EMBL" id="JANKHG010000014">
    <property type="protein sequence ID" value="MCR2745903.1"/>
    <property type="molecule type" value="Genomic_DNA"/>
</dbReference>
<dbReference type="GO" id="GO:0004519">
    <property type="term" value="F:endonuclease activity"/>
    <property type="evidence" value="ECO:0007669"/>
    <property type="project" value="UniProtKB-KW"/>
</dbReference>
<dbReference type="InterPro" id="IPR005135">
    <property type="entry name" value="Endo/exonuclease/phosphatase"/>
</dbReference>
<dbReference type="Gene3D" id="3.60.10.10">
    <property type="entry name" value="Endonuclease/exonuclease/phosphatase"/>
    <property type="match status" value="1"/>
</dbReference>
<feature type="domain" description="Endonuclease/exonuclease/phosphatase" evidence="1">
    <location>
        <begin position="6"/>
        <end position="252"/>
    </location>
</feature>
<accession>A0ABT1XF45</accession>